<dbReference type="GO" id="GO:0000922">
    <property type="term" value="C:spindle pole"/>
    <property type="evidence" value="ECO:0007669"/>
    <property type="project" value="InterPro"/>
</dbReference>
<dbReference type="PANTHER" id="PTHR19302:SF70">
    <property type="entry name" value="GAMMA-TUBULIN COMPLEX COMPONENT 6"/>
    <property type="match status" value="1"/>
</dbReference>
<dbReference type="Pfam" id="PF04130">
    <property type="entry name" value="GCP_C_terminal"/>
    <property type="match status" value="1"/>
</dbReference>
<evidence type="ECO:0000313" key="7">
    <source>
        <dbReference type="EMBL" id="RVX21406.1"/>
    </source>
</evidence>
<dbReference type="PANTHER" id="PTHR19302">
    <property type="entry name" value="GAMMA TUBULIN COMPLEX PROTEIN"/>
    <property type="match status" value="1"/>
</dbReference>
<comment type="similarity">
    <text evidence="1 5">Belongs to the TUBGCP family.</text>
</comment>
<comment type="subcellular location">
    <subcellularLocation>
        <location evidence="5">Cytoplasm</location>
        <location evidence="5">Cytoskeleton</location>
        <location evidence="5">Microtubule organizing center</location>
    </subcellularLocation>
</comment>
<evidence type="ECO:0000256" key="1">
    <source>
        <dbReference type="ARBA" id="ARBA00010337"/>
    </source>
</evidence>
<comment type="function">
    <text evidence="5">Component of the gamma-tubulin ring complex (gTuRC) which mediates microtubule nucleation.</text>
</comment>
<dbReference type="Gene3D" id="1.20.120.1900">
    <property type="entry name" value="Gamma-tubulin complex, C-terminal domain"/>
    <property type="match status" value="1"/>
</dbReference>
<evidence type="ECO:0000313" key="8">
    <source>
        <dbReference type="Proteomes" id="UP000288805"/>
    </source>
</evidence>
<proteinExistence type="inferred from homology"/>
<keyword evidence="3 5" id="KW-0493">Microtubule</keyword>
<sequence>MKYNFMPVVFFLNNARYKYVSKLTIKLLEEGFDLQEHFLALRRYHFMELADWADLFIMSLWNHRWNVTEADQRLSEIQGLLELSLQRSSCERDLKKDKLFVYMKGHAMAPLSTFSTGVHSFSFLGLGYRVDWPISIILTPGALKIYADIFSFLIQVKLAAFSLTDVWCSLKLLWRSKAPSKVKALAWLVVHGKAHTLCCVLWLSSFCSFYYAILGILELHGCYLA</sequence>
<feature type="domain" description="Gamma tubulin complex component C-terminal" evidence="6">
    <location>
        <begin position="34"/>
        <end position="177"/>
    </location>
</feature>
<organism evidence="7 8">
    <name type="scientific">Vitis vinifera</name>
    <name type="common">Grape</name>
    <dbReference type="NCBI Taxonomy" id="29760"/>
    <lineage>
        <taxon>Eukaryota</taxon>
        <taxon>Viridiplantae</taxon>
        <taxon>Streptophyta</taxon>
        <taxon>Embryophyta</taxon>
        <taxon>Tracheophyta</taxon>
        <taxon>Spermatophyta</taxon>
        <taxon>Magnoliopsida</taxon>
        <taxon>eudicotyledons</taxon>
        <taxon>Gunneridae</taxon>
        <taxon>Pentapetalae</taxon>
        <taxon>rosids</taxon>
        <taxon>Vitales</taxon>
        <taxon>Vitaceae</taxon>
        <taxon>Viteae</taxon>
        <taxon>Vitis</taxon>
    </lineage>
</organism>
<evidence type="ECO:0000259" key="6">
    <source>
        <dbReference type="Pfam" id="PF04130"/>
    </source>
</evidence>
<evidence type="ECO:0000256" key="4">
    <source>
        <dbReference type="ARBA" id="ARBA00023212"/>
    </source>
</evidence>
<comment type="caution">
    <text evidence="7">The sequence shown here is derived from an EMBL/GenBank/DDBJ whole genome shotgun (WGS) entry which is preliminary data.</text>
</comment>
<dbReference type="GO" id="GO:0043015">
    <property type="term" value="F:gamma-tubulin binding"/>
    <property type="evidence" value="ECO:0007669"/>
    <property type="project" value="InterPro"/>
</dbReference>
<name>A0A438KJM8_VITVI</name>
<dbReference type="GO" id="GO:0007020">
    <property type="term" value="P:microtubule nucleation"/>
    <property type="evidence" value="ECO:0007669"/>
    <property type="project" value="InterPro"/>
</dbReference>
<evidence type="ECO:0000256" key="2">
    <source>
        <dbReference type="ARBA" id="ARBA00022490"/>
    </source>
</evidence>
<dbReference type="InterPro" id="IPR007259">
    <property type="entry name" value="GCP"/>
</dbReference>
<protein>
    <recommendedName>
        <fullName evidence="5">Gamma-tubulin complex component</fullName>
    </recommendedName>
</protein>
<dbReference type="GO" id="GO:0005874">
    <property type="term" value="C:microtubule"/>
    <property type="evidence" value="ECO:0007669"/>
    <property type="project" value="UniProtKB-KW"/>
</dbReference>
<reference evidence="7 8" key="1">
    <citation type="journal article" date="2018" name="PLoS Genet.">
        <title>Population sequencing reveals clonal diversity and ancestral inbreeding in the grapevine cultivar Chardonnay.</title>
        <authorList>
            <person name="Roach M.J."/>
            <person name="Johnson D.L."/>
            <person name="Bohlmann J."/>
            <person name="van Vuuren H.J."/>
            <person name="Jones S.J."/>
            <person name="Pretorius I.S."/>
            <person name="Schmidt S.A."/>
            <person name="Borneman A.R."/>
        </authorList>
    </citation>
    <scope>NUCLEOTIDE SEQUENCE [LARGE SCALE GENOMIC DNA]</scope>
    <source>
        <strain evidence="8">cv. Chardonnay</strain>
        <tissue evidence="7">Leaf</tissue>
    </source>
</reference>
<accession>A0A438KJM8</accession>
<dbReference type="Proteomes" id="UP000288805">
    <property type="component" value="Unassembled WGS sequence"/>
</dbReference>
<dbReference type="InterPro" id="IPR040457">
    <property type="entry name" value="GCP_C"/>
</dbReference>
<evidence type="ECO:0000256" key="5">
    <source>
        <dbReference type="RuleBase" id="RU363050"/>
    </source>
</evidence>
<gene>
    <name evidence="7" type="ORF">CK203_002161</name>
</gene>
<dbReference type="GO" id="GO:0005815">
    <property type="term" value="C:microtubule organizing center"/>
    <property type="evidence" value="ECO:0007669"/>
    <property type="project" value="UniProtKB-SubCell"/>
</dbReference>
<keyword evidence="2 5" id="KW-0963">Cytoplasm</keyword>
<keyword evidence="4 5" id="KW-0206">Cytoskeleton</keyword>
<dbReference type="InterPro" id="IPR042241">
    <property type="entry name" value="GCP_C_sf"/>
</dbReference>
<evidence type="ECO:0000256" key="3">
    <source>
        <dbReference type="ARBA" id="ARBA00022701"/>
    </source>
</evidence>
<dbReference type="AlphaFoldDB" id="A0A438KJM8"/>
<dbReference type="EMBL" id="QGNW01000005">
    <property type="protein sequence ID" value="RVX21406.1"/>
    <property type="molecule type" value="Genomic_DNA"/>
</dbReference>